<accession>U7D8X8</accession>
<protein>
    <submittedName>
        <fullName evidence="1">Transmembrane protein</fullName>
    </submittedName>
</protein>
<reference evidence="1 2" key="1">
    <citation type="journal article" date="2013" name="Environ. Microbiol.">
        <title>Genome analysis of Chitinivibrio alkaliphilus gen. nov., sp. nov., a novel extremely haloalkaliphilic anaerobic chitinolytic bacterium from the candidate phylum Termite Group 3.</title>
        <authorList>
            <person name="Sorokin D.Y."/>
            <person name="Gumerov V.M."/>
            <person name="Rakitin A.L."/>
            <person name="Beletsky A.V."/>
            <person name="Damste J.S."/>
            <person name="Muyzer G."/>
            <person name="Mardanov A.V."/>
            <person name="Ravin N.V."/>
        </authorList>
    </citation>
    <scope>NUCLEOTIDE SEQUENCE [LARGE SCALE GENOMIC DNA]</scope>
    <source>
        <strain evidence="1 2">ACht1</strain>
    </source>
</reference>
<dbReference type="RefSeq" id="WP_022635760.1">
    <property type="nucleotide sequence ID" value="NZ_ASJR01000001.1"/>
</dbReference>
<keyword evidence="1" id="KW-0472">Membrane</keyword>
<name>U7D8X8_9BACT</name>
<dbReference type="OrthoDB" id="1342147at2"/>
<dbReference type="EMBL" id="ASJR01000001">
    <property type="protein sequence ID" value="ERP39400.1"/>
    <property type="molecule type" value="Genomic_DNA"/>
</dbReference>
<keyword evidence="1" id="KW-0812">Transmembrane</keyword>
<organism evidence="1 2">
    <name type="scientific">Chitinivibrio alkaliphilus ACht1</name>
    <dbReference type="NCBI Taxonomy" id="1313304"/>
    <lineage>
        <taxon>Bacteria</taxon>
        <taxon>Pseudomonadati</taxon>
        <taxon>Fibrobacterota</taxon>
        <taxon>Chitinivibrionia</taxon>
        <taxon>Chitinivibrionales</taxon>
        <taxon>Chitinivibrionaceae</taxon>
        <taxon>Chitinivibrio</taxon>
    </lineage>
</organism>
<dbReference type="AlphaFoldDB" id="U7D8X8"/>
<sequence>MVQKGIVLFLCLVSFVWAERDISEYHLKSAFIERFTRYIIWPKMSQDSTFHIGVAGDYDVYREVYDFFSRQPRIQNKTAQVRHVTDTTEYFCGQILFVIDAKYLDTYTGCSGKEGAPLLLIGDQPSFSKKGAMISFFVEEKRLRFIINQQHMNALGFQVSSFLLSMAEIIRFSEEDK</sequence>
<dbReference type="Pfam" id="PF13689">
    <property type="entry name" value="DUF4154"/>
    <property type="match status" value="1"/>
</dbReference>
<proteinExistence type="predicted"/>
<evidence type="ECO:0000313" key="1">
    <source>
        <dbReference type="EMBL" id="ERP39400.1"/>
    </source>
</evidence>
<comment type="caution">
    <text evidence="1">The sequence shown here is derived from an EMBL/GenBank/DDBJ whole genome shotgun (WGS) entry which is preliminary data.</text>
</comment>
<gene>
    <name evidence="1" type="ORF">CALK_0203</name>
</gene>
<dbReference type="STRING" id="1313304.CALK_0203"/>
<dbReference type="Proteomes" id="UP000017148">
    <property type="component" value="Unassembled WGS sequence"/>
</dbReference>
<dbReference type="InterPro" id="IPR025293">
    <property type="entry name" value="YfiR/HmsC-like"/>
</dbReference>
<keyword evidence="2" id="KW-1185">Reference proteome</keyword>
<evidence type="ECO:0000313" key="2">
    <source>
        <dbReference type="Proteomes" id="UP000017148"/>
    </source>
</evidence>